<evidence type="ECO:0000313" key="1">
    <source>
        <dbReference type="EMBL" id="GAF80423.1"/>
    </source>
</evidence>
<accession>X0SHB5</accession>
<reference evidence="1" key="1">
    <citation type="journal article" date="2014" name="Front. Microbiol.">
        <title>High frequency of phylogenetically diverse reductive dehalogenase-homologous genes in deep subseafloor sedimentary metagenomes.</title>
        <authorList>
            <person name="Kawai M."/>
            <person name="Futagami T."/>
            <person name="Toyoda A."/>
            <person name="Takaki Y."/>
            <person name="Nishi S."/>
            <person name="Hori S."/>
            <person name="Arai W."/>
            <person name="Tsubouchi T."/>
            <person name="Morono Y."/>
            <person name="Uchiyama I."/>
            <person name="Ito T."/>
            <person name="Fujiyama A."/>
            <person name="Inagaki F."/>
            <person name="Takami H."/>
        </authorList>
    </citation>
    <scope>NUCLEOTIDE SEQUENCE</scope>
    <source>
        <strain evidence="1">Expedition CK06-06</strain>
    </source>
</reference>
<organism evidence="1">
    <name type="scientific">marine sediment metagenome</name>
    <dbReference type="NCBI Taxonomy" id="412755"/>
    <lineage>
        <taxon>unclassified sequences</taxon>
        <taxon>metagenomes</taxon>
        <taxon>ecological metagenomes</taxon>
    </lineage>
</organism>
<dbReference type="EMBL" id="BARS01005903">
    <property type="protein sequence ID" value="GAF80423.1"/>
    <property type="molecule type" value="Genomic_DNA"/>
</dbReference>
<comment type="caution">
    <text evidence="1">The sequence shown here is derived from an EMBL/GenBank/DDBJ whole genome shotgun (WGS) entry which is preliminary data.</text>
</comment>
<dbReference type="AlphaFoldDB" id="X0SHB5"/>
<name>X0SHB5_9ZZZZ</name>
<sequence length="82" mass="9683">MIVVKIELWPCGFESRKREIGRMLIDNQGGTAKRGNYRVRVLRKGSEDKVLREGEVTNYPRQSYNVWRLVCRALKSTFHEEQ</sequence>
<proteinExistence type="predicted"/>
<protein>
    <submittedName>
        <fullName evidence="1">Uncharacterized protein</fullName>
    </submittedName>
</protein>
<gene>
    <name evidence="1" type="ORF">S01H1_11571</name>
</gene>